<keyword evidence="8" id="KW-1160">Virus entry into host cell</keyword>
<evidence type="ECO:0000313" key="9">
    <source>
        <dbReference type="EMBL" id="AKH46342.1"/>
    </source>
</evidence>
<dbReference type="Pfam" id="PF12236">
    <property type="entry name" value="Head-tail_con"/>
    <property type="match status" value="1"/>
</dbReference>
<keyword evidence="4" id="KW-1162">Viral penetration into host cytoplasm</keyword>
<comment type="function">
    <text evidence="1">Forms the portal vertex of the capsid. This portal plays critical roles in head assembly, genome packaging, neck/tail attachment, and genome ejection. The portal protein multimerizes as a single ring-shaped homododecamer arranged around a central channel.</text>
</comment>
<reference evidence="9" key="2">
    <citation type="submission" date="2015-03" db="EMBL/GenBank/DDBJ databases">
        <authorList>
            <person name="Chow C.-E.T."/>
            <person name="Winget D.M."/>
            <person name="White R.A.III."/>
            <person name="Hallam S.J."/>
            <person name="Suttle C.A."/>
        </authorList>
    </citation>
    <scope>NUCLEOTIDE SEQUENCE</scope>
    <source>
        <strain evidence="9">Anoxic3_6</strain>
    </source>
</reference>
<evidence type="ECO:0008006" key="10">
    <source>
        <dbReference type="Google" id="ProtNLM"/>
    </source>
</evidence>
<protein>
    <recommendedName>
        <fullName evidence="10">Head-tail connector protein</fullName>
    </recommendedName>
</protein>
<keyword evidence="3" id="KW-1171">Viral genome ejection through host cell envelope</keyword>
<keyword evidence="6" id="KW-0946">Virion</keyword>
<dbReference type="GO" id="GO:0044423">
    <property type="term" value="C:virion component"/>
    <property type="evidence" value="ECO:0007669"/>
    <property type="project" value="UniProtKB-KW"/>
</dbReference>
<evidence type="ECO:0000256" key="3">
    <source>
        <dbReference type="ARBA" id="ARBA00022470"/>
    </source>
</evidence>
<keyword evidence="7" id="KW-0231">Viral genome packaging</keyword>
<dbReference type="InterPro" id="IPR020991">
    <property type="entry name" value="Connector_podovirus"/>
</dbReference>
<keyword evidence="3" id="KW-1244">Viral short tail ejection system</keyword>
<proteinExistence type="predicted"/>
<comment type="subcellular location">
    <subcellularLocation>
        <location evidence="2">Virion</location>
    </subcellularLocation>
</comment>
<evidence type="ECO:0000256" key="5">
    <source>
        <dbReference type="ARBA" id="ARBA00022612"/>
    </source>
</evidence>
<dbReference type="EMBL" id="KR029581">
    <property type="protein sequence ID" value="AKH46342.1"/>
    <property type="molecule type" value="Genomic_DNA"/>
</dbReference>
<evidence type="ECO:0000256" key="7">
    <source>
        <dbReference type="ARBA" id="ARBA00023219"/>
    </source>
</evidence>
<keyword evidence="5" id="KW-1188">Viral release from host cell</keyword>
<evidence type="ECO:0000256" key="4">
    <source>
        <dbReference type="ARBA" id="ARBA00022595"/>
    </source>
</evidence>
<evidence type="ECO:0000256" key="2">
    <source>
        <dbReference type="ARBA" id="ARBA00004328"/>
    </source>
</evidence>
<reference evidence="9" key="1">
    <citation type="journal article" date="2015" name="Front. Microbiol.">
        <title>Combining genomic sequencing methods to explore viral diversity and reveal potential virus-host interactions.</title>
        <authorList>
            <person name="Chow C.E."/>
            <person name="Winget D.M."/>
            <person name="White R.A.III."/>
            <person name="Hallam S.J."/>
            <person name="Suttle C.A."/>
        </authorList>
    </citation>
    <scope>NUCLEOTIDE SEQUENCE</scope>
    <source>
        <strain evidence="9">Anoxic3_6</strain>
    </source>
</reference>
<accession>A0A0F7L4B7</accession>
<evidence type="ECO:0000256" key="6">
    <source>
        <dbReference type="ARBA" id="ARBA00022844"/>
    </source>
</evidence>
<organism evidence="9">
    <name type="scientific">uncultured marine virus</name>
    <dbReference type="NCBI Taxonomy" id="186617"/>
    <lineage>
        <taxon>Viruses</taxon>
        <taxon>environmental samples</taxon>
    </lineage>
</organism>
<dbReference type="GO" id="GO:0099002">
    <property type="term" value="P:symbiont genome ejection through host cell envelope, short tail mechanism"/>
    <property type="evidence" value="ECO:0007669"/>
    <property type="project" value="UniProtKB-KW"/>
</dbReference>
<sequence>MAQSEKAKILLSRFDRLKSQRQNWESHWQEVADYMQPRKADVTKSRSKGDKRTELIFDGSPLQSVELLSASLHGMLTNPSTPWFSLKFKDQGMEGEDEAKAWLESATEVMYSAFNQSNFQQEIFELYHDLITFGTAAMFIEEDDEDNLKFSTRHINEIYISENDKGRIDTVFRKFRISARAAIQKFGNVSTHIAVTAKKDPYEEVDILHAVYPRSDFNPAKQDKENMPFESIYMDADSGDELSVSGFKEFPFVVPRYLKASHEIYGRSPAMTALPDVKMLNEMSKTIIKSAQKQVDPPLLVPDDGFMLPVRTVPGGLNFYRAGTRDRIEPLNIGANNTLGLNMEEQRRNSIRNAFYVNQLMMQDGPQMTATEVIQRNEEKMRLLGPVLGRLQSELLKPLIDRAFAILMRRNLFAQAPDFLSGQDIEIEYVSPLAKAQKSTELSSIMRAIEIMGSLSNVAPVFDHINMDKLVRHLTSIVGVPQKILKPQSELDAERQAQAQQQEQMQQMQQVQQLAEAGGKVAPLAKALPEEAQAVANADVE</sequence>
<evidence type="ECO:0000256" key="8">
    <source>
        <dbReference type="ARBA" id="ARBA00023296"/>
    </source>
</evidence>
<name>A0A0F7L4B7_9VIRU</name>
<evidence type="ECO:0000256" key="1">
    <source>
        <dbReference type="ARBA" id="ARBA00003421"/>
    </source>
</evidence>